<dbReference type="GO" id="GO:0000976">
    <property type="term" value="F:transcription cis-regulatory region binding"/>
    <property type="evidence" value="ECO:0007669"/>
    <property type="project" value="TreeGrafter"/>
</dbReference>
<organism evidence="5 6">
    <name type="scientific">Cohnella phaseoli</name>
    <dbReference type="NCBI Taxonomy" id="456490"/>
    <lineage>
        <taxon>Bacteria</taxon>
        <taxon>Bacillati</taxon>
        <taxon>Bacillota</taxon>
        <taxon>Bacilli</taxon>
        <taxon>Bacillales</taxon>
        <taxon>Paenibacillaceae</taxon>
        <taxon>Cohnella</taxon>
    </lineage>
</organism>
<dbReference type="AlphaFoldDB" id="A0A3D9INY3"/>
<evidence type="ECO:0000259" key="4">
    <source>
        <dbReference type="PROSITE" id="PS50932"/>
    </source>
</evidence>
<keyword evidence="3" id="KW-0804">Transcription</keyword>
<evidence type="ECO:0000256" key="3">
    <source>
        <dbReference type="ARBA" id="ARBA00023163"/>
    </source>
</evidence>
<dbReference type="CDD" id="cd06267">
    <property type="entry name" value="PBP1_LacI_sugar_binding-like"/>
    <property type="match status" value="1"/>
</dbReference>
<dbReference type="Proteomes" id="UP000256977">
    <property type="component" value="Unassembled WGS sequence"/>
</dbReference>
<evidence type="ECO:0000313" key="5">
    <source>
        <dbReference type="EMBL" id="RED63445.1"/>
    </source>
</evidence>
<dbReference type="PANTHER" id="PTHR30146">
    <property type="entry name" value="LACI-RELATED TRANSCRIPTIONAL REPRESSOR"/>
    <property type="match status" value="1"/>
</dbReference>
<accession>A0A3D9INY3</accession>
<dbReference type="SUPFAM" id="SSF47413">
    <property type="entry name" value="lambda repressor-like DNA-binding domains"/>
    <property type="match status" value="1"/>
</dbReference>
<keyword evidence="2" id="KW-0238">DNA-binding</keyword>
<sequence length="349" mass="39624">MRRKKVTLADLSKQLGLSVQTVSKALTGKPGMSEETRSEVCRLARELGYWTKDQRNALTYERISPYPVVRRRFVLLHNEQSVNFNRLLLAGLHDRFTEFGHTVEPLLLPPELKPKAFDGWADKVGLPYAEGVFIAPRMAGAELEERLLALAMPRVLLNFPPPESKVDSVIWDVHEAVHQSVRHLLRAGHRDILYVGDAASQRGFRLRWSAFQEAMGEEGLTVNPERHCTERMNGDTASWARGFIERFRSFRPSAVLCAIDEQVEPAYYALRDAGVRVPQDCSFVGIANEQTDRLPALTRPLLPIKESGYRAADRLLWRLANPNLPYEHIRIRGDFYIGSTMLHADKTSP</sequence>
<dbReference type="Pfam" id="PF00356">
    <property type="entry name" value="LacI"/>
    <property type="match status" value="1"/>
</dbReference>
<dbReference type="InterPro" id="IPR010982">
    <property type="entry name" value="Lambda_DNA-bd_dom_sf"/>
</dbReference>
<dbReference type="GO" id="GO:0003700">
    <property type="term" value="F:DNA-binding transcription factor activity"/>
    <property type="evidence" value="ECO:0007669"/>
    <property type="project" value="TreeGrafter"/>
</dbReference>
<evidence type="ECO:0000256" key="1">
    <source>
        <dbReference type="ARBA" id="ARBA00023015"/>
    </source>
</evidence>
<dbReference type="EMBL" id="QRDZ01000026">
    <property type="protein sequence ID" value="RED63445.1"/>
    <property type="molecule type" value="Genomic_DNA"/>
</dbReference>
<dbReference type="InterPro" id="IPR000843">
    <property type="entry name" value="HTH_LacI"/>
</dbReference>
<keyword evidence="1" id="KW-0805">Transcription regulation</keyword>
<dbReference type="PANTHER" id="PTHR30146:SF109">
    <property type="entry name" value="HTH-TYPE TRANSCRIPTIONAL REGULATOR GALS"/>
    <property type="match status" value="1"/>
</dbReference>
<dbReference type="SUPFAM" id="SSF53822">
    <property type="entry name" value="Periplasmic binding protein-like I"/>
    <property type="match status" value="1"/>
</dbReference>
<dbReference type="InterPro" id="IPR046335">
    <property type="entry name" value="LacI/GalR-like_sensor"/>
</dbReference>
<dbReference type="SMART" id="SM00354">
    <property type="entry name" value="HTH_LACI"/>
    <property type="match status" value="1"/>
</dbReference>
<proteinExistence type="predicted"/>
<protein>
    <submittedName>
        <fullName evidence="5">LacI family transcriptional regulator</fullName>
    </submittedName>
</protein>
<evidence type="ECO:0000256" key="2">
    <source>
        <dbReference type="ARBA" id="ARBA00023125"/>
    </source>
</evidence>
<comment type="caution">
    <text evidence="5">The sequence shown here is derived from an EMBL/GenBank/DDBJ whole genome shotgun (WGS) entry which is preliminary data.</text>
</comment>
<dbReference type="Gene3D" id="3.40.50.2300">
    <property type="match status" value="2"/>
</dbReference>
<name>A0A3D9INY3_9BACL</name>
<dbReference type="Gene3D" id="1.10.260.40">
    <property type="entry name" value="lambda repressor-like DNA-binding domains"/>
    <property type="match status" value="1"/>
</dbReference>
<dbReference type="Pfam" id="PF13377">
    <property type="entry name" value="Peripla_BP_3"/>
    <property type="match status" value="1"/>
</dbReference>
<reference evidence="5 6" key="1">
    <citation type="submission" date="2018-07" db="EMBL/GenBank/DDBJ databases">
        <title>Genomic Encyclopedia of Type Strains, Phase III (KMG-III): the genomes of soil and plant-associated and newly described type strains.</title>
        <authorList>
            <person name="Whitman W."/>
        </authorList>
    </citation>
    <scope>NUCLEOTIDE SEQUENCE [LARGE SCALE GENOMIC DNA]</scope>
    <source>
        <strain evidence="5 6">CECT 7287</strain>
    </source>
</reference>
<feature type="domain" description="HTH lacI-type" evidence="4">
    <location>
        <begin position="6"/>
        <end position="49"/>
    </location>
</feature>
<gene>
    <name evidence="5" type="ORF">DFP98_126121</name>
</gene>
<dbReference type="CDD" id="cd01392">
    <property type="entry name" value="HTH_LacI"/>
    <property type="match status" value="1"/>
</dbReference>
<dbReference type="RefSeq" id="WP_116063804.1">
    <property type="nucleotide sequence ID" value="NZ_QRDZ01000026.1"/>
</dbReference>
<dbReference type="PROSITE" id="PS50932">
    <property type="entry name" value="HTH_LACI_2"/>
    <property type="match status" value="1"/>
</dbReference>
<dbReference type="OrthoDB" id="2526930at2"/>
<keyword evidence="6" id="KW-1185">Reference proteome</keyword>
<dbReference type="InterPro" id="IPR028082">
    <property type="entry name" value="Peripla_BP_I"/>
</dbReference>
<evidence type="ECO:0000313" key="6">
    <source>
        <dbReference type="Proteomes" id="UP000256977"/>
    </source>
</evidence>